<protein>
    <submittedName>
        <fullName evidence="1">Uncharacterized protein</fullName>
    </submittedName>
</protein>
<evidence type="ECO:0000313" key="1">
    <source>
        <dbReference type="EMBL" id="JAD32673.1"/>
    </source>
</evidence>
<dbReference type="AlphaFoldDB" id="A0A0A8Z4S8"/>
<dbReference type="EMBL" id="GBRH01265222">
    <property type="protein sequence ID" value="JAD32673.1"/>
    <property type="molecule type" value="Transcribed_RNA"/>
</dbReference>
<organism evidence="1">
    <name type="scientific">Arundo donax</name>
    <name type="common">Giant reed</name>
    <name type="synonym">Donax arundinaceus</name>
    <dbReference type="NCBI Taxonomy" id="35708"/>
    <lineage>
        <taxon>Eukaryota</taxon>
        <taxon>Viridiplantae</taxon>
        <taxon>Streptophyta</taxon>
        <taxon>Embryophyta</taxon>
        <taxon>Tracheophyta</taxon>
        <taxon>Spermatophyta</taxon>
        <taxon>Magnoliopsida</taxon>
        <taxon>Liliopsida</taxon>
        <taxon>Poales</taxon>
        <taxon>Poaceae</taxon>
        <taxon>PACMAD clade</taxon>
        <taxon>Arundinoideae</taxon>
        <taxon>Arundineae</taxon>
        <taxon>Arundo</taxon>
    </lineage>
</organism>
<reference evidence="1" key="2">
    <citation type="journal article" date="2015" name="Data Brief">
        <title>Shoot transcriptome of the giant reed, Arundo donax.</title>
        <authorList>
            <person name="Barrero R.A."/>
            <person name="Guerrero F.D."/>
            <person name="Moolhuijzen P."/>
            <person name="Goolsby J.A."/>
            <person name="Tidwell J."/>
            <person name="Bellgard S.E."/>
            <person name="Bellgard M.I."/>
        </authorList>
    </citation>
    <scope>NUCLEOTIDE SEQUENCE</scope>
    <source>
        <tissue evidence="1">Shoot tissue taken approximately 20 cm above the soil surface</tissue>
    </source>
</reference>
<reference evidence="1" key="1">
    <citation type="submission" date="2014-09" db="EMBL/GenBank/DDBJ databases">
        <authorList>
            <person name="Magalhaes I.L.F."/>
            <person name="Oliveira U."/>
            <person name="Santos F.R."/>
            <person name="Vidigal T.H.D.A."/>
            <person name="Brescovit A.D."/>
            <person name="Santos A.J."/>
        </authorList>
    </citation>
    <scope>NUCLEOTIDE SEQUENCE</scope>
    <source>
        <tissue evidence="1">Shoot tissue taken approximately 20 cm above the soil surface</tissue>
    </source>
</reference>
<name>A0A0A8Z4S8_ARUDO</name>
<sequence length="43" mass="4864">MFISLFFHIPGEFLDIPGEVISLRDYMIGSYVVLVCNTSRGLL</sequence>
<proteinExistence type="predicted"/>
<accession>A0A0A8Z4S8</accession>